<sequence>MSPLGERREEKNDDPILTWSDSYFARKWGSQWDEVWRQLSPSRSWRKLKHLFWTCKHPFTVDTDAERMLRSLFYPRGNGYMFPIAQQSTYIRFTQEEPKEGWLLFLNVRVHLAQGVHKTQCYRKPSHKSIMVQCSSAHPTQSKTAIVPNMSRTAANV</sequence>
<dbReference type="OrthoDB" id="5988153at2759"/>
<proteinExistence type="predicted"/>
<name>A0A0B1T315_OESDE</name>
<gene>
    <name evidence="1" type="ORF">OESDEN_10375</name>
</gene>
<dbReference type="AlphaFoldDB" id="A0A0B1T315"/>
<reference evidence="1 2" key="1">
    <citation type="submission" date="2014-03" db="EMBL/GenBank/DDBJ databases">
        <title>Draft genome of the hookworm Oesophagostomum dentatum.</title>
        <authorList>
            <person name="Mitreva M."/>
        </authorList>
    </citation>
    <scope>NUCLEOTIDE SEQUENCE [LARGE SCALE GENOMIC DNA]</scope>
    <source>
        <strain evidence="1 2">OD-Hann</strain>
    </source>
</reference>
<protein>
    <submittedName>
        <fullName evidence="1">Uncharacterized protein</fullName>
    </submittedName>
</protein>
<dbReference type="Proteomes" id="UP000053660">
    <property type="component" value="Unassembled WGS sequence"/>
</dbReference>
<evidence type="ECO:0000313" key="1">
    <source>
        <dbReference type="EMBL" id="KHJ89790.1"/>
    </source>
</evidence>
<accession>A0A0B1T315</accession>
<evidence type="ECO:0000313" key="2">
    <source>
        <dbReference type="Proteomes" id="UP000053660"/>
    </source>
</evidence>
<keyword evidence="2" id="KW-1185">Reference proteome</keyword>
<dbReference type="EMBL" id="KN553764">
    <property type="protein sequence ID" value="KHJ89790.1"/>
    <property type="molecule type" value="Genomic_DNA"/>
</dbReference>
<organism evidence="1 2">
    <name type="scientific">Oesophagostomum dentatum</name>
    <name type="common">Nodular worm</name>
    <dbReference type="NCBI Taxonomy" id="61180"/>
    <lineage>
        <taxon>Eukaryota</taxon>
        <taxon>Metazoa</taxon>
        <taxon>Ecdysozoa</taxon>
        <taxon>Nematoda</taxon>
        <taxon>Chromadorea</taxon>
        <taxon>Rhabditida</taxon>
        <taxon>Rhabditina</taxon>
        <taxon>Rhabditomorpha</taxon>
        <taxon>Strongyloidea</taxon>
        <taxon>Strongylidae</taxon>
        <taxon>Oesophagostomum</taxon>
    </lineage>
</organism>